<evidence type="ECO:0000313" key="2">
    <source>
        <dbReference type="EMBL" id="KAL3880080.1"/>
    </source>
</evidence>
<dbReference type="InterPro" id="IPR015943">
    <property type="entry name" value="WD40/YVTN_repeat-like_dom_sf"/>
</dbReference>
<reference evidence="2 3" key="1">
    <citation type="submission" date="2024-11" db="EMBL/GenBank/DDBJ databases">
        <title>Chromosome-level genome assembly of the freshwater bivalve Anodonta woodiana.</title>
        <authorList>
            <person name="Chen X."/>
        </authorList>
    </citation>
    <scope>NUCLEOTIDE SEQUENCE [LARGE SCALE GENOMIC DNA]</scope>
    <source>
        <strain evidence="2">MN2024</strain>
        <tissue evidence="2">Gills</tissue>
    </source>
</reference>
<dbReference type="EMBL" id="JBJQND010000004">
    <property type="protein sequence ID" value="KAL3880080.1"/>
    <property type="molecule type" value="Genomic_DNA"/>
</dbReference>
<dbReference type="InterPro" id="IPR036322">
    <property type="entry name" value="WD40_repeat_dom_sf"/>
</dbReference>
<dbReference type="Proteomes" id="UP001634394">
    <property type="component" value="Unassembled WGS sequence"/>
</dbReference>
<accession>A0ABD3X2W6</accession>
<evidence type="ECO:0000313" key="3">
    <source>
        <dbReference type="Proteomes" id="UP001634394"/>
    </source>
</evidence>
<protein>
    <recommendedName>
        <fullName evidence="1">F-box domain-containing protein</fullName>
    </recommendedName>
</protein>
<dbReference type="SMART" id="SM00256">
    <property type="entry name" value="FBOX"/>
    <property type="match status" value="1"/>
</dbReference>
<evidence type="ECO:0000259" key="1">
    <source>
        <dbReference type="PROSITE" id="PS50181"/>
    </source>
</evidence>
<dbReference type="InterPro" id="IPR036047">
    <property type="entry name" value="F-box-like_dom_sf"/>
</dbReference>
<dbReference type="InterPro" id="IPR001810">
    <property type="entry name" value="F-box_dom"/>
</dbReference>
<dbReference type="PROSITE" id="PS50181">
    <property type="entry name" value="FBOX"/>
    <property type="match status" value="1"/>
</dbReference>
<gene>
    <name evidence="2" type="ORF">ACJMK2_032349</name>
</gene>
<comment type="caution">
    <text evidence="2">The sequence shown here is derived from an EMBL/GenBank/DDBJ whole genome shotgun (WGS) entry which is preliminary data.</text>
</comment>
<dbReference type="Gene3D" id="2.130.10.10">
    <property type="entry name" value="YVTN repeat-like/Quinoprotein amine dehydrogenase"/>
    <property type="match status" value="1"/>
</dbReference>
<name>A0ABD3X2W6_SINWO</name>
<organism evidence="2 3">
    <name type="scientific">Sinanodonta woodiana</name>
    <name type="common">Chinese pond mussel</name>
    <name type="synonym">Anodonta woodiana</name>
    <dbReference type="NCBI Taxonomy" id="1069815"/>
    <lineage>
        <taxon>Eukaryota</taxon>
        <taxon>Metazoa</taxon>
        <taxon>Spiralia</taxon>
        <taxon>Lophotrochozoa</taxon>
        <taxon>Mollusca</taxon>
        <taxon>Bivalvia</taxon>
        <taxon>Autobranchia</taxon>
        <taxon>Heteroconchia</taxon>
        <taxon>Palaeoheterodonta</taxon>
        <taxon>Unionida</taxon>
        <taxon>Unionoidea</taxon>
        <taxon>Unionidae</taxon>
        <taxon>Unioninae</taxon>
        <taxon>Sinanodonta</taxon>
    </lineage>
</organism>
<dbReference type="Pfam" id="PF12937">
    <property type="entry name" value="F-box-like"/>
    <property type="match status" value="1"/>
</dbReference>
<feature type="domain" description="F-box" evidence="1">
    <location>
        <begin position="2"/>
        <end position="52"/>
    </location>
</feature>
<dbReference type="Gene3D" id="1.20.1280.50">
    <property type="match status" value="1"/>
</dbReference>
<sequence length="471" mass="54143">MGLQINQLPREVQAYILSKLNGVSSAHAKQVCRTWYEIISDLEKGLHYWFCRCVKEISRYSLIEITQLAQLSRQREITLVEYSQEWTVNKCKLLPWRFWREVYAEFYRCQFIRTGEERKTQLFYYFLHGEITALHFQDNMIFSGHASGSVICWKNLESQMECDVIIKHLRPVTSITGLNMYDDVDDILCGKHLNMIISASIDSKLICHHLVTGNNDDDEEEDELEREDNIEIHHFNKRVNVVRSWGSCFVAAANGSLVQGQPVWNVDSEQGRPTQSIVCHLFGQTASNMTAVAFWDDTVLSGDEMGNVFKWSGNVLDKKNKYTEEEMIFLQNFRSPVKKLFILEDIFVCFTGDGKLHISDDQENFTAYDVFSGIHMYPEEISIRGPIIAIGFRGGMIHLYLVDSKEDWKKFDITKPVRTYNTGAEHINALAIGDDGGGPVIVIATEELHLTVLQFRKSSKKNDFESEIETA</sequence>
<keyword evidence="3" id="KW-1185">Reference proteome</keyword>
<dbReference type="SUPFAM" id="SSF81383">
    <property type="entry name" value="F-box domain"/>
    <property type="match status" value="1"/>
</dbReference>
<dbReference type="AlphaFoldDB" id="A0ABD3X2W6"/>
<dbReference type="SUPFAM" id="SSF50978">
    <property type="entry name" value="WD40 repeat-like"/>
    <property type="match status" value="1"/>
</dbReference>
<proteinExistence type="predicted"/>